<dbReference type="PROSITE" id="PS50056">
    <property type="entry name" value="TYR_PHOSPHATASE_2"/>
    <property type="match status" value="1"/>
</dbReference>
<dbReference type="Proteomes" id="UP001595884">
    <property type="component" value="Unassembled WGS sequence"/>
</dbReference>
<name>A0ABV9MNK4_9MICC</name>
<sequence>MCKEPESWEPQEYLVRFPDGRQVRGSSLKRSESLVPPDFGVYLLGRDPKCTDREYLWVKWRDFSAPAVTEDAVASLREAYRRAAYQRVEVGCRGGVGRTGTALAVMAVLGGVEPDAAVLWVRTNYHPKAVETAGQRRWLSELLPQLGGPENRRSSK</sequence>
<comment type="caution">
    <text evidence="3">The sequence shown here is derived from an EMBL/GenBank/DDBJ whole genome shotgun (WGS) entry which is preliminary data.</text>
</comment>
<dbReference type="SUPFAM" id="SSF52799">
    <property type="entry name" value="(Phosphotyrosine protein) phosphatases II"/>
    <property type="match status" value="1"/>
</dbReference>
<evidence type="ECO:0000259" key="2">
    <source>
        <dbReference type="PROSITE" id="PS50056"/>
    </source>
</evidence>
<keyword evidence="1" id="KW-0378">Hydrolase</keyword>
<proteinExistence type="predicted"/>
<accession>A0ABV9MNK4</accession>
<dbReference type="InterPro" id="IPR000387">
    <property type="entry name" value="Tyr_Pase_dom"/>
</dbReference>
<evidence type="ECO:0000313" key="4">
    <source>
        <dbReference type="Proteomes" id="UP001595884"/>
    </source>
</evidence>
<gene>
    <name evidence="3" type="ORF">ACFO7V_08940</name>
</gene>
<evidence type="ECO:0000256" key="1">
    <source>
        <dbReference type="ARBA" id="ARBA00022801"/>
    </source>
</evidence>
<dbReference type="InterPro" id="IPR029021">
    <property type="entry name" value="Prot-tyrosine_phosphatase-like"/>
</dbReference>
<keyword evidence="4" id="KW-1185">Reference proteome</keyword>
<protein>
    <submittedName>
        <fullName evidence="3">Protein-tyrosine phosphatase family protein</fullName>
    </submittedName>
</protein>
<organism evidence="3 4">
    <name type="scientific">Glutamicibacter bergerei</name>
    <dbReference type="NCBI Taxonomy" id="256702"/>
    <lineage>
        <taxon>Bacteria</taxon>
        <taxon>Bacillati</taxon>
        <taxon>Actinomycetota</taxon>
        <taxon>Actinomycetes</taxon>
        <taxon>Micrococcales</taxon>
        <taxon>Micrococcaceae</taxon>
        <taxon>Glutamicibacter</taxon>
    </lineage>
</organism>
<dbReference type="InterPro" id="IPR057023">
    <property type="entry name" value="PTP-SAK"/>
</dbReference>
<evidence type="ECO:0000313" key="3">
    <source>
        <dbReference type="EMBL" id="MFC4716263.1"/>
    </source>
</evidence>
<reference evidence="4" key="1">
    <citation type="journal article" date="2019" name="Int. J. Syst. Evol. Microbiol.">
        <title>The Global Catalogue of Microorganisms (GCM) 10K type strain sequencing project: providing services to taxonomists for standard genome sequencing and annotation.</title>
        <authorList>
            <consortium name="The Broad Institute Genomics Platform"/>
            <consortium name="The Broad Institute Genome Sequencing Center for Infectious Disease"/>
            <person name="Wu L."/>
            <person name="Ma J."/>
        </authorList>
    </citation>
    <scope>NUCLEOTIDE SEQUENCE [LARGE SCALE GENOMIC DNA]</scope>
    <source>
        <strain evidence="4">CGMCC 1.12849</strain>
    </source>
</reference>
<dbReference type="EMBL" id="JBHSHE010000038">
    <property type="protein sequence ID" value="MFC4716263.1"/>
    <property type="molecule type" value="Genomic_DNA"/>
</dbReference>
<dbReference type="RefSeq" id="WP_096254669.1">
    <property type="nucleotide sequence ID" value="NZ_BAAAVQ010000068.1"/>
</dbReference>
<dbReference type="Pfam" id="PF22784">
    <property type="entry name" value="PTP-SAK"/>
    <property type="match status" value="1"/>
</dbReference>
<feature type="domain" description="Tyrosine specific protein phosphatases" evidence="2">
    <location>
        <begin position="70"/>
        <end position="122"/>
    </location>
</feature>
<dbReference type="Gene3D" id="3.90.190.10">
    <property type="entry name" value="Protein tyrosine phosphatase superfamily"/>
    <property type="match status" value="1"/>
</dbReference>